<proteinExistence type="predicted"/>
<evidence type="ECO:0000313" key="2">
    <source>
        <dbReference type="Proteomes" id="UP000238045"/>
    </source>
</evidence>
<dbReference type="Proteomes" id="UP000238045">
    <property type="component" value="Unassembled WGS sequence"/>
</dbReference>
<name>A0A2S9EWR1_9PSED</name>
<evidence type="ECO:0000313" key="1">
    <source>
        <dbReference type="EMBL" id="PRC21026.1"/>
    </source>
</evidence>
<organism evidence="1 2">
    <name type="scientific">Pseudomonas poae</name>
    <dbReference type="NCBI Taxonomy" id="200451"/>
    <lineage>
        <taxon>Bacteria</taxon>
        <taxon>Pseudomonadati</taxon>
        <taxon>Pseudomonadota</taxon>
        <taxon>Gammaproteobacteria</taxon>
        <taxon>Pseudomonadales</taxon>
        <taxon>Pseudomonadaceae</taxon>
        <taxon>Pseudomonas</taxon>
    </lineage>
</organism>
<dbReference type="RefSeq" id="WP_105695956.1">
    <property type="nucleotide sequence ID" value="NZ_CP159260.1"/>
</dbReference>
<gene>
    <name evidence="1" type="ORF">CQZ99_06685</name>
</gene>
<sequence length="270" mass="29165">MANKNIRAEEVKATLELRGVVHAFNSQTTSVTLKDGRLLVEASQTVFGPFRIYKLNLNIAQDAPANTYVLDGKPDNTIQVSYFPPNGDIFNFYKDESGSFVLTQAAALDSIHGTFACVSKSQNDQITERANITGGEVSIDGSLTLALSQGTLSGTFDNGAGQGQFTATQNITTRQVGSYLQVEAVNDTSTTRLYLLIPTQHLGGTELPITDKEDGQSALAILLHDKSYQGTTGKVIFHYNPDAQTLSGTFEFSAPEEKFSFSEGKFDITG</sequence>
<protein>
    <submittedName>
        <fullName evidence="1">Uncharacterized protein</fullName>
    </submittedName>
</protein>
<reference evidence="1 2" key="1">
    <citation type="submission" date="2017-09" db="EMBL/GenBank/DDBJ databases">
        <title>Genomic, metabolic, and phenotypic characteristics of bacterial isolates from the natural microbiome of the model nematode Caenorhabditis elegans.</title>
        <authorList>
            <person name="Zimmermann J."/>
            <person name="Obeng N."/>
            <person name="Yang W."/>
            <person name="Obeng O."/>
            <person name="Kissoyan K."/>
            <person name="Pees B."/>
            <person name="Dirksen P."/>
            <person name="Hoppner M."/>
            <person name="Franke A."/>
            <person name="Rosenstiel P."/>
            <person name="Leippe M."/>
            <person name="Dierking K."/>
            <person name="Kaleta C."/>
            <person name="Schulenburg H."/>
        </authorList>
    </citation>
    <scope>NUCLEOTIDE SEQUENCE [LARGE SCALE GENOMIC DNA]</scope>
    <source>
        <strain evidence="1 2">MYb117</strain>
    </source>
</reference>
<comment type="caution">
    <text evidence="1">The sequence shown here is derived from an EMBL/GenBank/DDBJ whole genome shotgun (WGS) entry which is preliminary data.</text>
</comment>
<dbReference type="EMBL" id="PCQL01000005">
    <property type="protein sequence ID" value="PRC21026.1"/>
    <property type="molecule type" value="Genomic_DNA"/>
</dbReference>
<keyword evidence="2" id="KW-1185">Reference proteome</keyword>
<accession>A0A2S9EWR1</accession>
<dbReference type="AlphaFoldDB" id="A0A2S9EWR1"/>